<evidence type="ECO:0000313" key="2">
    <source>
        <dbReference type="EMBL" id="JAG09572.1"/>
    </source>
</evidence>
<feature type="region of interest" description="Disordered" evidence="1">
    <location>
        <begin position="214"/>
        <end position="237"/>
    </location>
</feature>
<dbReference type="AlphaFoldDB" id="A0A0A9WMA5"/>
<feature type="compositionally biased region" description="Acidic residues" evidence="1">
    <location>
        <begin position="269"/>
        <end position="288"/>
    </location>
</feature>
<feature type="region of interest" description="Disordered" evidence="1">
    <location>
        <begin position="266"/>
        <end position="289"/>
    </location>
</feature>
<protein>
    <submittedName>
        <fullName evidence="2">Major core protein</fullName>
    </submittedName>
</protein>
<evidence type="ECO:0000256" key="1">
    <source>
        <dbReference type="SAM" id="MobiDB-lite"/>
    </source>
</evidence>
<reference evidence="2" key="2">
    <citation type="submission" date="2014-07" db="EMBL/GenBank/DDBJ databases">
        <authorList>
            <person name="Hull J."/>
        </authorList>
    </citation>
    <scope>NUCLEOTIDE SEQUENCE</scope>
</reference>
<sequence length="308" mass="34769">MCVIHGKHIVIHDINVFSQNIFTNYAISLYSASDGQLEWCHQFAPLSSNVMVNHLSDHFIMIVSEDDEDDVNGQRLTLAQQMMNELTENEEKSLALARAIVEAWAASETGFSINLIVDTTKQYLEERLNLVAPEGVHVGDMNLSFDSFEVGTCIVRSLGKLLKAEHQRGNYLDLRVEDPFRKRRLVWDPYEVGEANFRIVYGAIQRGTVSNRRGQLDEAGSSSSNDPQRAGRASVSTEMDSSVASILANCAQCRAQDEVMEISLHDQNDDGEDDDESDHEEERSEDENLVPRNVRIYNFLLGDQRLWS</sequence>
<name>A0A0A9WMA5_LYGHE</name>
<organism evidence="2">
    <name type="scientific">Lygus hesperus</name>
    <name type="common">Western plant bug</name>
    <dbReference type="NCBI Taxonomy" id="30085"/>
    <lineage>
        <taxon>Eukaryota</taxon>
        <taxon>Metazoa</taxon>
        <taxon>Ecdysozoa</taxon>
        <taxon>Arthropoda</taxon>
        <taxon>Hexapoda</taxon>
        <taxon>Insecta</taxon>
        <taxon>Pterygota</taxon>
        <taxon>Neoptera</taxon>
        <taxon>Paraneoptera</taxon>
        <taxon>Hemiptera</taxon>
        <taxon>Heteroptera</taxon>
        <taxon>Panheteroptera</taxon>
        <taxon>Cimicomorpha</taxon>
        <taxon>Miridae</taxon>
        <taxon>Mirini</taxon>
        <taxon>Lygus</taxon>
    </lineage>
</organism>
<gene>
    <name evidence="2" type="primary">PVII_1</name>
    <name evidence="2" type="ORF">CM83_84350</name>
</gene>
<dbReference type="EMBL" id="GBHO01034032">
    <property type="protein sequence ID" value="JAG09572.1"/>
    <property type="molecule type" value="Transcribed_RNA"/>
</dbReference>
<proteinExistence type="predicted"/>
<accession>A0A0A9WMA5</accession>
<reference evidence="2" key="1">
    <citation type="journal article" date="2014" name="PLoS ONE">
        <title>Transcriptome-Based Identification of ABC Transporters in the Western Tarnished Plant Bug Lygus hesperus.</title>
        <authorList>
            <person name="Hull J.J."/>
            <person name="Chaney K."/>
            <person name="Geib S.M."/>
            <person name="Fabrick J.A."/>
            <person name="Brent C.S."/>
            <person name="Walsh D."/>
            <person name="Lavine L.C."/>
        </authorList>
    </citation>
    <scope>NUCLEOTIDE SEQUENCE</scope>
</reference>